<dbReference type="Proteomes" id="UP000619838">
    <property type="component" value="Unassembled WGS sequence"/>
</dbReference>
<dbReference type="InterPro" id="IPR036909">
    <property type="entry name" value="Cyt_c-like_dom_sf"/>
</dbReference>
<keyword evidence="1 4" id="KW-0349">Heme</keyword>
<evidence type="ECO:0000256" key="2">
    <source>
        <dbReference type="ARBA" id="ARBA00022723"/>
    </source>
</evidence>
<reference evidence="6 7" key="1">
    <citation type="journal article" date="2020" name="Microorganisms">
        <title>Simultaneous Genome Sequencing of Prosthecochloris ethylica and Desulfuromonas acetoxidans within a Syntrophic Mixture Reveals Unique Pili and Protein Interactions.</title>
        <authorList>
            <person name="Kyndt J.A."/>
            <person name="Van Beeumen J.J."/>
            <person name="Meyer T.E."/>
        </authorList>
    </citation>
    <scope>NUCLEOTIDE SEQUENCE [LARGE SCALE GENOMIC DNA]</scope>
    <source>
        <strain evidence="6 7">N3</strain>
    </source>
</reference>
<dbReference type="InterPro" id="IPR009056">
    <property type="entry name" value="Cyt_c-like_dom"/>
</dbReference>
<sequence>MLFLSACSSPGDGKSDGAAASQDVAATGHDGKAIYERHCMMCHSMAPPPVAAPPVRGVSYHYREAFESRDDAVAHMVGFMKNPDPERAVCDPEAIERFGLMPAMTLPDDELRAVSAWFWDQYDPAMREMHRKERARMQQEH</sequence>
<dbReference type="SUPFAM" id="SSF46626">
    <property type="entry name" value="Cytochrome c"/>
    <property type="match status" value="1"/>
</dbReference>
<evidence type="ECO:0000256" key="3">
    <source>
        <dbReference type="ARBA" id="ARBA00023004"/>
    </source>
</evidence>
<protein>
    <submittedName>
        <fullName evidence="6">C-type cytochrome</fullName>
    </submittedName>
</protein>
<keyword evidence="7" id="KW-1185">Reference proteome</keyword>
<evidence type="ECO:0000313" key="7">
    <source>
        <dbReference type="Proteomes" id="UP000619838"/>
    </source>
</evidence>
<accession>A0ABR9XQI8</accession>
<name>A0ABR9XQI8_9CHLB</name>
<evidence type="ECO:0000313" key="6">
    <source>
        <dbReference type="EMBL" id="MBF0636071.1"/>
    </source>
</evidence>
<evidence type="ECO:0000259" key="5">
    <source>
        <dbReference type="PROSITE" id="PS51007"/>
    </source>
</evidence>
<evidence type="ECO:0000256" key="1">
    <source>
        <dbReference type="ARBA" id="ARBA00022617"/>
    </source>
</evidence>
<keyword evidence="3 4" id="KW-0408">Iron</keyword>
<organism evidence="6 7">
    <name type="scientific">Prosthecochloris ethylica</name>
    <dbReference type="NCBI Taxonomy" id="2743976"/>
    <lineage>
        <taxon>Bacteria</taxon>
        <taxon>Pseudomonadati</taxon>
        <taxon>Chlorobiota</taxon>
        <taxon>Chlorobiia</taxon>
        <taxon>Chlorobiales</taxon>
        <taxon>Chlorobiaceae</taxon>
        <taxon>Prosthecochloris</taxon>
    </lineage>
</organism>
<evidence type="ECO:0000256" key="4">
    <source>
        <dbReference type="PROSITE-ProRule" id="PRU00433"/>
    </source>
</evidence>
<feature type="domain" description="Cytochrome c" evidence="5">
    <location>
        <begin position="26"/>
        <end position="122"/>
    </location>
</feature>
<comment type="caution">
    <text evidence="6">The sequence shown here is derived from an EMBL/GenBank/DDBJ whole genome shotgun (WGS) entry which is preliminary data.</text>
</comment>
<dbReference type="PROSITE" id="PS51007">
    <property type="entry name" value="CYTC"/>
    <property type="match status" value="1"/>
</dbReference>
<proteinExistence type="predicted"/>
<dbReference type="Gene3D" id="1.10.760.10">
    <property type="entry name" value="Cytochrome c-like domain"/>
    <property type="match status" value="1"/>
</dbReference>
<keyword evidence="2 4" id="KW-0479">Metal-binding</keyword>
<gene>
    <name evidence="6" type="ORF">INT08_02595</name>
</gene>
<dbReference type="Pfam" id="PF13442">
    <property type="entry name" value="Cytochrome_CBB3"/>
    <property type="match status" value="1"/>
</dbReference>
<dbReference type="EMBL" id="JADGII010000003">
    <property type="protein sequence ID" value="MBF0636071.1"/>
    <property type="molecule type" value="Genomic_DNA"/>
</dbReference>